<dbReference type="KEGG" id="cprv:CYPRO_0863"/>
<dbReference type="AlphaFoldDB" id="A0A345UI38"/>
<evidence type="ECO:0000313" key="1">
    <source>
        <dbReference type="EMBL" id="AXJ00140.1"/>
    </source>
</evidence>
<dbReference type="OrthoDB" id="9805617at2"/>
<protein>
    <submittedName>
        <fullName evidence="1">Uncharacterized protein</fullName>
    </submittedName>
</protein>
<evidence type="ECO:0000313" key="2">
    <source>
        <dbReference type="Proteomes" id="UP000254808"/>
    </source>
</evidence>
<dbReference type="RefSeq" id="WP_114983437.1">
    <property type="nucleotide sequence ID" value="NZ_CP027806.1"/>
</dbReference>
<keyword evidence="2" id="KW-1185">Reference proteome</keyword>
<reference evidence="1 2" key="1">
    <citation type="submission" date="2018-03" db="EMBL/GenBank/DDBJ databases">
        <title>Phenotypic and genomic properties of Cyclonatronum proteinivorum gen. nov., sp. nov., a haloalkaliphilic bacteroidete from soda lakes possessing Na+-translocating rhodopsin.</title>
        <authorList>
            <person name="Toshchakov S.V."/>
            <person name="Korzhenkov A."/>
            <person name="Samarov N.I."/>
            <person name="Kublanov I.V."/>
            <person name="Muntyan M.S."/>
            <person name="Sorokin D.Y."/>
        </authorList>
    </citation>
    <scope>NUCLEOTIDE SEQUENCE [LARGE SCALE GENOMIC DNA]</scope>
    <source>
        <strain evidence="1 2">Omega</strain>
    </source>
</reference>
<name>A0A345UI38_9BACT</name>
<dbReference type="Proteomes" id="UP000254808">
    <property type="component" value="Chromosome"/>
</dbReference>
<sequence>MTLKEKQEIYFKKFGQDAPVPPEHILDVVIRDDYEERRKAIIENNPGLVERLTQQLLNSRENPLDPNDPFWKKYD</sequence>
<accession>A0A345UI38</accession>
<dbReference type="EMBL" id="CP027806">
    <property type="protein sequence ID" value="AXJ00140.1"/>
    <property type="molecule type" value="Genomic_DNA"/>
</dbReference>
<proteinExistence type="predicted"/>
<gene>
    <name evidence="1" type="ORF">CYPRO_0863</name>
</gene>
<organism evidence="1 2">
    <name type="scientific">Cyclonatronum proteinivorum</name>
    <dbReference type="NCBI Taxonomy" id="1457365"/>
    <lineage>
        <taxon>Bacteria</taxon>
        <taxon>Pseudomonadati</taxon>
        <taxon>Balneolota</taxon>
        <taxon>Balneolia</taxon>
        <taxon>Balneolales</taxon>
        <taxon>Cyclonatronaceae</taxon>
        <taxon>Cyclonatronum</taxon>
    </lineage>
</organism>